<dbReference type="PIRSF" id="PIRSF000847">
    <property type="entry name" value="Phos_ph_gly_syn"/>
    <property type="match status" value="1"/>
</dbReference>
<name>A0A832A5I8_9BACT</name>
<keyword evidence="11 17" id="KW-0472">Membrane</keyword>
<feature type="transmembrane region" description="Helical" evidence="17">
    <location>
        <begin position="158"/>
        <end position="182"/>
    </location>
</feature>
<accession>A0A832A5I8</accession>
<gene>
    <name evidence="18" type="primary">pgsA</name>
    <name evidence="18" type="ORF">ENS06_11745</name>
</gene>
<dbReference type="Pfam" id="PF01066">
    <property type="entry name" value="CDP-OH_P_transf"/>
    <property type="match status" value="1"/>
</dbReference>
<keyword evidence="13" id="KW-1208">Phospholipid metabolism</keyword>
<dbReference type="EC" id="2.7.8.5" evidence="4 15"/>
<comment type="caution">
    <text evidence="18">The sequence shown here is derived from an EMBL/GenBank/DDBJ whole genome shotgun (WGS) entry which is preliminary data.</text>
</comment>
<comment type="similarity">
    <text evidence="3 16">Belongs to the CDP-alcohol phosphatidyltransferase class-I family.</text>
</comment>
<dbReference type="GO" id="GO:0046474">
    <property type="term" value="P:glycerophospholipid biosynthetic process"/>
    <property type="evidence" value="ECO:0007669"/>
    <property type="project" value="TreeGrafter"/>
</dbReference>
<evidence type="ECO:0000256" key="6">
    <source>
        <dbReference type="ARBA" id="ARBA00022516"/>
    </source>
</evidence>
<comment type="pathway">
    <text evidence="2">Phospholipid metabolism; phosphatidylglycerol biosynthesis; phosphatidylglycerol from CDP-diacylglycerol: step 1/2.</text>
</comment>
<dbReference type="GO" id="GO:0016020">
    <property type="term" value="C:membrane"/>
    <property type="evidence" value="ECO:0007669"/>
    <property type="project" value="UniProtKB-SubCell"/>
</dbReference>
<dbReference type="AlphaFoldDB" id="A0A832A5I8"/>
<evidence type="ECO:0000256" key="17">
    <source>
        <dbReference type="SAM" id="Phobius"/>
    </source>
</evidence>
<organism evidence="18">
    <name type="scientific">Desulfacinum infernum</name>
    <dbReference type="NCBI Taxonomy" id="35837"/>
    <lineage>
        <taxon>Bacteria</taxon>
        <taxon>Pseudomonadati</taxon>
        <taxon>Thermodesulfobacteriota</taxon>
        <taxon>Syntrophobacteria</taxon>
        <taxon>Syntrophobacterales</taxon>
        <taxon>Syntrophobacteraceae</taxon>
        <taxon>Desulfacinum</taxon>
    </lineage>
</organism>
<dbReference type="PROSITE" id="PS00379">
    <property type="entry name" value="CDP_ALCOHOL_P_TRANSF"/>
    <property type="match status" value="1"/>
</dbReference>
<feature type="transmembrane region" description="Helical" evidence="17">
    <location>
        <begin position="12"/>
        <end position="33"/>
    </location>
</feature>
<dbReference type="GO" id="GO:0008444">
    <property type="term" value="F:CDP-diacylglycerol-glycerol-3-phosphate 3-phosphatidyltransferase activity"/>
    <property type="evidence" value="ECO:0007669"/>
    <property type="project" value="UniProtKB-UniRule"/>
</dbReference>
<evidence type="ECO:0000256" key="8">
    <source>
        <dbReference type="ARBA" id="ARBA00022692"/>
    </source>
</evidence>
<dbReference type="PANTHER" id="PTHR14269">
    <property type="entry name" value="CDP-DIACYLGLYCEROL--GLYCEROL-3-PHOSPHATE 3-PHOSPHATIDYLTRANSFERASE-RELATED"/>
    <property type="match status" value="1"/>
</dbReference>
<evidence type="ECO:0000256" key="13">
    <source>
        <dbReference type="ARBA" id="ARBA00023264"/>
    </source>
</evidence>
<dbReference type="InterPro" id="IPR004570">
    <property type="entry name" value="Phosphatidylglycerol_P_synth"/>
</dbReference>
<keyword evidence="12" id="KW-0594">Phospholipid biosynthesis</keyword>
<keyword evidence="9 17" id="KW-1133">Transmembrane helix</keyword>
<evidence type="ECO:0000256" key="7">
    <source>
        <dbReference type="ARBA" id="ARBA00022679"/>
    </source>
</evidence>
<evidence type="ECO:0000256" key="14">
    <source>
        <dbReference type="ARBA" id="ARBA00048586"/>
    </source>
</evidence>
<comment type="catalytic activity">
    <reaction evidence="14">
        <text>a CDP-1,2-diacyl-sn-glycerol + sn-glycerol 3-phosphate = a 1,2-diacyl-sn-glycero-3-phospho-(1'-sn-glycero-3'-phosphate) + CMP + H(+)</text>
        <dbReference type="Rhea" id="RHEA:12593"/>
        <dbReference type="ChEBI" id="CHEBI:15378"/>
        <dbReference type="ChEBI" id="CHEBI:57597"/>
        <dbReference type="ChEBI" id="CHEBI:58332"/>
        <dbReference type="ChEBI" id="CHEBI:60110"/>
        <dbReference type="ChEBI" id="CHEBI:60377"/>
        <dbReference type="EC" id="2.7.8.5"/>
    </reaction>
</comment>
<evidence type="ECO:0000256" key="3">
    <source>
        <dbReference type="ARBA" id="ARBA00010441"/>
    </source>
</evidence>
<feature type="transmembrane region" description="Helical" evidence="17">
    <location>
        <begin position="83"/>
        <end position="107"/>
    </location>
</feature>
<dbReference type="Gene3D" id="1.20.120.1760">
    <property type="match status" value="1"/>
</dbReference>
<evidence type="ECO:0000256" key="15">
    <source>
        <dbReference type="NCBIfam" id="TIGR00560"/>
    </source>
</evidence>
<dbReference type="NCBIfam" id="TIGR00560">
    <property type="entry name" value="pgsA"/>
    <property type="match status" value="1"/>
</dbReference>
<evidence type="ECO:0000256" key="11">
    <source>
        <dbReference type="ARBA" id="ARBA00023136"/>
    </source>
</evidence>
<evidence type="ECO:0000256" key="9">
    <source>
        <dbReference type="ARBA" id="ARBA00022989"/>
    </source>
</evidence>
<dbReference type="InterPro" id="IPR000462">
    <property type="entry name" value="CDP-OH_P_trans"/>
</dbReference>
<sequence length="207" mass="22815">MTRDDFSRKNLTALPNLLTYLRVLAIPVIIVILHPPTSGRLQNTAFALYVMASLTDYLDGILARRHNLVTSVGKLLDPLADKLLTCAVLIMLIELGKVHAWVVFLIIGREFIITGLRSIAASQGLILDASRMGKNKMVSQTVAILCLLLHVERLQRPLFLTGTGFLWISIAFGYWSAGAYFVDFYHKAKALHAPTPSRAPASAQTDS</sequence>
<evidence type="ECO:0000313" key="18">
    <source>
        <dbReference type="EMBL" id="HFK97977.1"/>
    </source>
</evidence>
<protein>
    <recommendedName>
        <fullName evidence="5 15">CDP-diacylglycerol--glycerol-3-phosphate 3-phosphatidyltransferase</fullName>
        <ecNumber evidence="4 15">2.7.8.5</ecNumber>
    </recommendedName>
</protein>
<dbReference type="InterPro" id="IPR043130">
    <property type="entry name" value="CDP-OH_PTrfase_TM_dom"/>
</dbReference>
<keyword evidence="8 17" id="KW-0812">Transmembrane</keyword>
<evidence type="ECO:0000256" key="1">
    <source>
        <dbReference type="ARBA" id="ARBA00004141"/>
    </source>
</evidence>
<keyword evidence="6" id="KW-0444">Lipid biosynthesis</keyword>
<dbReference type="EMBL" id="DSTK01000035">
    <property type="protein sequence ID" value="HFK97977.1"/>
    <property type="molecule type" value="Genomic_DNA"/>
</dbReference>
<dbReference type="InterPro" id="IPR048254">
    <property type="entry name" value="CDP_ALCOHOL_P_TRANSF_CS"/>
</dbReference>
<evidence type="ECO:0000256" key="4">
    <source>
        <dbReference type="ARBA" id="ARBA00013170"/>
    </source>
</evidence>
<proteinExistence type="inferred from homology"/>
<dbReference type="PANTHER" id="PTHR14269:SF62">
    <property type="entry name" value="CDP-DIACYLGLYCEROL--GLYCEROL-3-PHOSPHATE 3-PHOSPHATIDYLTRANSFERASE 1, CHLOROPLASTIC"/>
    <property type="match status" value="1"/>
</dbReference>
<evidence type="ECO:0000256" key="2">
    <source>
        <dbReference type="ARBA" id="ARBA00005042"/>
    </source>
</evidence>
<evidence type="ECO:0000256" key="12">
    <source>
        <dbReference type="ARBA" id="ARBA00023209"/>
    </source>
</evidence>
<keyword evidence="10" id="KW-0443">Lipid metabolism</keyword>
<comment type="subcellular location">
    <subcellularLocation>
        <location evidence="1">Membrane</location>
        <topology evidence="1">Multi-pass membrane protein</topology>
    </subcellularLocation>
</comment>
<evidence type="ECO:0000256" key="10">
    <source>
        <dbReference type="ARBA" id="ARBA00023098"/>
    </source>
</evidence>
<keyword evidence="7 16" id="KW-0808">Transferase</keyword>
<reference evidence="18" key="1">
    <citation type="journal article" date="2020" name="mSystems">
        <title>Genome- and Community-Level Interaction Insights into Carbon Utilization and Element Cycling Functions of Hydrothermarchaeota in Hydrothermal Sediment.</title>
        <authorList>
            <person name="Zhou Z."/>
            <person name="Liu Y."/>
            <person name="Xu W."/>
            <person name="Pan J."/>
            <person name="Luo Z.H."/>
            <person name="Li M."/>
        </authorList>
    </citation>
    <scope>NUCLEOTIDE SEQUENCE [LARGE SCALE GENOMIC DNA]</scope>
    <source>
        <strain evidence="18">SpSt-456</strain>
    </source>
</reference>
<dbReference type="InterPro" id="IPR050324">
    <property type="entry name" value="CDP-alcohol_PTase-I"/>
</dbReference>
<evidence type="ECO:0000256" key="5">
    <source>
        <dbReference type="ARBA" id="ARBA00014944"/>
    </source>
</evidence>
<evidence type="ECO:0000256" key="16">
    <source>
        <dbReference type="RuleBase" id="RU003750"/>
    </source>
</evidence>